<feature type="signal peptide" evidence="2">
    <location>
        <begin position="1"/>
        <end position="20"/>
    </location>
</feature>
<evidence type="ECO:0000313" key="3">
    <source>
        <dbReference type="EnsemblPlants" id="OB03G43330.1"/>
    </source>
</evidence>
<evidence type="ECO:0000256" key="1">
    <source>
        <dbReference type="SAM" id="MobiDB-lite"/>
    </source>
</evidence>
<reference evidence="3" key="2">
    <citation type="submission" date="2013-04" db="UniProtKB">
        <authorList>
            <consortium name="EnsemblPlants"/>
        </authorList>
    </citation>
    <scope>IDENTIFICATION</scope>
</reference>
<dbReference type="AlphaFoldDB" id="J3LTF7"/>
<keyword evidence="4" id="KW-1185">Reference proteome</keyword>
<evidence type="ECO:0000313" key="4">
    <source>
        <dbReference type="Proteomes" id="UP000006038"/>
    </source>
</evidence>
<reference evidence="3" key="1">
    <citation type="journal article" date="2013" name="Nat. Commun.">
        <title>Whole-genome sequencing of Oryza brachyantha reveals mechanisms underlying Oryza genome evolution.</title>
        <authorList>
            <person name="Chen J."/>
            <person name="Huang Q."/>
            <person name="Gao D."/>
            <person name="Wang J."/>
            <person name="Lang Y."/>
            <person name="Liu T."/>
            <person name="Li B."/>
            <person name="Bai Z."/>
            <person name="Luis Goicoechea J."/>
            <person name="Liang C."/>
            <person name="Chen C."/>
            <person name="Zhang W."/>
            <person name="Sun S."/>
            <person name="Liao Y."/>
            <person name="Zhang X."/>
            <person name="Yang L."/>
            <person name="Song C."/>
            <person name="Wang M."/>
            <person name="Shi J."/>
            <person name="Liu G."/>
            <person name="Liu J."/>
            <person name="Zhou H."/>
            <person name="Zhou W."/>
            <person name="Yu Q."/>
            <person name="An N."/>
            <person name="Chen Y."/>
            <person name="Cai Q."/>
            <person name="Wang B."/>
            <person name="Liu B."/>
            <person name="Min J."/>
            <person name="Huang Y."/>
            <person name="Wu H."/>
            <person name="Li Z."/>
            <person name="Zhang Y."/>
            <person name="Yin Y."/>
            <person name="Song W."/>
            <person name="Jiang J."/>
            <person name="Jackson S.A."/>
            <person name="Wing R.A."/>
            <person name="Wang J."/>
            <person name="Chen M."/>
        </authorList>
    </citation>
    <scope>NUCLEOTIDE SEQUENCE [LARGE SCALE GENOMIC DNA]</scope>
    <source>
        <strain evidence="3">cv. IRGC 101232</strain>
    </source>
</reference>
<dbReference type="HOGENOM" id="CLU_2642053_0_0_1"/>
<dbReference type="Proteomes" id="UP000006038">
    <property type="component" value="Chromosome 3"/>
</dbReference>
<keyword evidence="2" id="KW-0732">Signal</keyword>
<dbReference type="Gramene" id="OB03G43330.1">
    <property type="protein sequence ID" value="OB03G43330.1"/>
    <property type="gene ID" value="OB03G43330"/>
</dbReference>
<sequence length="77" mass="7499">MAKLAALVATLTVAVVVVSAAAVSTAHGAVAGRRVLENRSVTRIAVPSAVAGAPSSGAALSDNDDADCDNKVPVFGP</sequence>
<accession>J3LTF7</accession>
<feature type="chain" id="PRO_5003773889" evidence="2">
    <location>
        <begin position="21"/>
        <end position="77"/>
    </location>
</feature>
<name>J3LTF7_ORYBR</name>
<evidence type="ECO:0000256" key="2">
    <source>
        <dbReference type="SAM" id="SignalP"/>
    </source>
</evidence>
<proteinExistence type="predicted"/>
<organism evidence="3">
    <name type="scientific">Oryza brachyantha</name>
    <name type="common">malo sina</name>
    <dbReference type="NCBI Taxonomy" id="4533"/>
    <lineage>
        <taxon>Eukaryota</taxon>
        <taxon>Viridiplantae</taxon>
        <taxon>Streptophyta</taxon>
        <taxon>Embryophyta</taxon>
        <taxon>Tracheophyta</taxon>
        <taxon>Spermatophyta</taxon>
        <taxon>Magnoliopsida</taxon>
        <taxon>Liliopsida</taxon>
        <taxon>Poales</taxon>
        <taxon>Poaceae</taxon>
        <taxon>BOP clade</taxon>
        <taxon>Oryzoideae</taxon>
        <taxon>Oryzeae</taxon>
        <taxon>Oryzinae</taxon>
        <taxon>Oryza</taxon>
    </lineage>
</organism>
<protein>
    <submittedName>
        <fullName evidence="3">Uncharacterized protein</fullName>
    </submittedName>
</protein>
<dbReference type="OMA" id="DCDNKVP"/>
<feature type="region of interest" description="Disordered" evidence="1">
    <location>
        <begin position="52"/>
        <end position="77"/>
    </location>
</feature>
<dbReference type="EnsemblPlants" id="OB03G43330.1">
    <property type="protein sequence ID" value="OB03G43330.1"/>
    <property type="gene ID" value="OB03G43330"/>
</dbReference>